<evidence type="ECO:0000256" key="4">
    <source>
        <dbReference type="ARBA" id="ARBA00020295"/>
    </source>
</evidence>
<dbReference type="Pfam" id="PF02446">
    <property type="entry name" value="Glyco_hydro_77"/>
    <property type="match status" value="1"/>
</dbReference>
<protein>
    <recommendedName>
        <fullName evidence="4 10">4-alpha-glucanotransferase</fullName>
        <ecNumber evidence="3 10">2.4.1.25</ecNumber>
    </recommendedName>
    <alternativeName>
        <fullName evidence="8 10">Amylomaltase</fullName>
    </alternativeName>
    <alternativeName>
        <fullName evidence="9 10">Disproportionating enzyme</fullName>
    </alternativeName>
</protein>
<proteinExistence type="inferred from homology"/>
<comment type="caution">
    <text evidence="12">The sequence shown here is derived from an EMBL/GenBank/DDBJ whole genome shotgun (WGS) entry which is preliminary data.</text>
</comment>
<organism evidence="12 13">
    <name type="scientific">Bifidobacterium catulorum</name>
    <dbReference type="NCBI Taxonomy" id="1630173"/>
    <lineage>
        <taxon>Bacteria</taxon>
        <taxon>Bacillati</taxon>
        <taxon>Actinomycetota</taxon>
        <taxon>Actinomycetes</taxon>
        <taxon>Bifidobacteriales</taxon>
        <taxon>Bifidobacteriaceae</taxon>
        <taxon>Bifidobacterium</taxon>
    </lineage>
</organism>
<comment type="catalytic activity">
    <reaction evidence="1 10">
        <text>Transfers a segment of a (1-&gt;4)-alpha-D-glucan to a new position in an acceptor, which may be glucose or a (1-&gt;4)-alpha-D-glucan.</text>
        <dbReference type="EC" id="2.4.1.25"/>
    </reaction>
</comment>
<reference evidence="12 13" key="1">
    <citation type="journal article" date="2018" name="Int. J. Syst. Evol. Microbiol.">
        <title>Bifidobacterium catulorum sp. nov., a novel taxon from the faeces of the baby common marmoset (Callithrix jacchus).</title>
        <authorList>
            <person name="Modesto M."/>
            <person name="Michelini S."/>
            <person name="Oki K."/>
            <person name="Biavati B."/>
            <person name="Watanabe K."/>
            <person name="Mattarelli P."/>
        </authorList>
    </citation>
    <scope>NUCLEOTIDE SEQUENCE [LARGE SCALE GENOMIC DNA]</scope>
    <source>
        <strain evidence="12 13">MRM 8.19</strain>
    </source>
</reference>
<evidence type="ECO:0000256" key="1">
    <source>
        <dbReference type="ARBA" id="ARBA00000439"/>
    </source>
</evidence>
<dbReference type="EC" id="2.4.1.25" evidence="3 10"/>
<keyword evidence="13" id="KW-1185">Reference proteome</keyword>
<evidence type="ECO:0000256" key="3">
    <source>
        <dbReference type="ARBA" id="ARBA00012560"/>
    </source>
</evidence>
<evidence type="ECO:0000256" key="5">
    <source>
        <dbReference type="ARBA" id="ARBA00022676"/>
    </source>
</evidence>
<evidence type="ECO:0000313" key="12">
    <source>
        <dbReference type="EMBL" id="PWG60164.1"/>
    </source>
</evidence>
<dbReference type="InterPro" id="IPR003385">
    <property type="entry name" value="Glyco_hydro_77"/>
</dbReference>
<comment type="similarity">
    <text evidence="2 10">Belongs to the disproportionating enzyme family.</text>
</comment>
<evidence type="ECO:0000259" key="11">
    <source>
        <dbReference type="Pfam" id="PF21226"/>
    </source>
</evidence>
<dbReference type="PANTHER" id="PTHR32438">
    <property type="entry name" value="4-ALPHA-GLUCANOTRANSFERASE DPE1, CHLOROPLASTIC/AMYLOPLASTIC"/>
    <property type="match status" value="1"/>
</dbReference>
<evidence type="ECO:0000256" key="8">
    <source>
        <dbReference type="ARBA" id="ARBA00031423"/>
    </source>
</evidence>
<keyword evidence="5 10" id="KW-0328">Glycosyltransferase</keyword>
<evidence type="ECO:0000256" key="6">
    <source>
        <dbReference type="ARBA" id="ARBA00022679"/>
    </source>
</evidence>
<keyword evidence="6 10" id="KW-0808">Transferase</keyword>
<evidence type="ECO:0000256" key="2">
    <source>
        <dbReference type="ARBA" id="ARBA00005684"/>
    </source>
</evidence>
<evidence type="ECO:0000256" key="9">
    <source>
        <dbReference type="ARBA" id="ARBA00031501"/>
    </source>
</evidence>
<dbReference type="PANTHER" id="PTHR32438:SF5">
    <property type="entry name" value="4-ALPHA-GLUCANOTRANSFERASE DPE1, CHLOROPLASTIC_AMYLOPLASTIC"/>
    <property type="match status" value="1"/>
</dbReference>
<evidence type="ECO:0000256" key="10">
    <source>
        <dbReference type="RuleBase" id="RU361207"/>
    </source>
</evidence>
<dbReference type="GO" id="GO:0005975">
    <property type="term" value="P:carbohydrate metabolic process"/>
    <property type="evidence" value="ECO:0007669"/>
    <property type="project" value="InterPro"/>
</dbReference>
<dbReference type="InterPro" id="IPR048458">
    <property type="entry name" value="MalQ_N"/>
</dbReference>
<sequence>MEEQREESAERLSRPLIRLAKAKGVATYYVGQQDEYVEIDDDVLVNVLHSLGVDASNDEAIAESLAQNERDQYSRLVQPTILHIAGQESRVRVNHGVTDIPSARLMLESGIEYGTLESGAGDGAMAKSVDGRFVVNSSIVIPADVPLGYHTLTVTVGTHSDSATLICAPDRIELLDPMKDGHLWGWMAQFYSIRSSQSWGVGDFNDLKNMLRDAKQKTDADFILVNPVHAGEPCTPLTPSPYLPISRRFVNFTYINPEIIPEFSELSEEAQANIRQLHAAVEELNADPDKIDRDAMWAAKMPALWTIFKAPRPAGRQKEFEVFKSGAGDDLEGYATWCLAYDKWGAPTDAPDSWVKTTTRDSSEIARLRGQYPDTLEFYRWLEWIADEQLADAQQTAYDAGMRIGIMADMAVGVHPYGSDVWWNPERFAYGATVGAPPDFYNQQGQNWSQPPLNPEYLAKTGYKAYRDIVSGMFSHAGAVRIDHAIGLFRLWWIPEGRSAKEGAYVYYDSAVMLGILALEATRAHGVVVGEDLGVVPDYMAKSLAAHGLLGCAIEWFEQRDGKFRRPQDWRPLTLASVTTHDIPPTAGYLRYEHVKLRSKLHLLTGSEEEFMTDARREHNALLSMLADGGWIRREWLDDEDAHEQDLIEGMHRALCASPSKLLCATITDGVGERRTQNQPGTNNEYPNWRIPLADGDGNAVSLDGLFDNPRVQSLAAVMRGEK</sequence>
<evidence type="ECO:0000256" key="7">
    <source>
        <dbReference type="ARBA" id="ARBA00023277"/>
    </source>
</evidence>
<dbReference type="SUPFAM" id="SSF51445">
    <property type="entry name" value="(Trans)glycosidases"/>
    <property type="match status" value="1"/>
</dbReference>
<dbReference type="OrthoDB" id="9811841at2"/>
<dbReference type="InterPro" id="IPR017853">
    <property type="entry name" value="GH"/>
</dbReference>
<dbReference type="Proteomes" id="UP000245753">
    <property type="component" value="Unassembled WGS sequence"/>
</dbReference>
<dbReference type="AlphaFoldDB" id="A0A2U2MTM4"/>
<gene>
    <name evidence="12" type="primary">malQ</name>
    <name evidence="12" type="ORF">DF200_03780</name>
</gene>
<name>A0A2U2MTM4_9BIFI</name>
<evidence type="ECO:0000313" key="13">
    <source>
        <dbReference type="Proteomes" id="UP000245753"/>
    </source>
</evidence>
<dbReference type="NCBIfam" id="TIGR00217">
    <property type="entry name" value="malQ"/>
    <property type="match status" value="1"/>
</dbReference>
<accession>A0A2U2MTM4</accession>
<dbReference type="Pfam" id="PF21226">
    <property type="entry name" value="MalQ_N"/>
    <property type="match status" value="1"/>
</dbReference>
<dbReference type="GO" id="GO:0004134">
    <property type="term" value="F:4-alpha-glucanotransferase activity"/>
    <property type="evidence" value="ECO:0007669"/>
    <property type="project" value="UniProtKB-EC"/>
</dbReference>
<dbReference type="EMBL" id="QFFN01000006">
    <property type="protein sequence ID" value="PWG60164.1"/>
    <property type="molecule type" value="Genomic_DNA"/>
</dbReference>
<dbReference type="Gene3D" id="3.20.20.80">
    <property type="entry name" value="Glycosidases"/>
    <property type="match status" value="1"/>
</dbReference>
<dbReference type="RefSeq" id="WP_109136964.1">
    <property type="nucleotide sequence ID" value="NZ_QFFN01000006.1"/>
</dbReference>
<feature type="domain" description="MalQ N-terminal beta-sandwich" evidence="11">
    <location>
        <begin position="78"/>
        <end position="169"/>
    </location>
</feature>
<keyword evidence="7 10" id="KW-0119">Carbohydrate metabolism</keyword>